<sequence>MYMQVMRPAACVGLVTTTKIIGISNVEVNSKSKCFILTYVSVAVGKGEFGLNRCAISTSFRGAHYDVVGPAGTACSTYVIFE</sequence>
<accession>E6Q0R2</accession>
<dbReference type="AlphaFoldDB" id="E6Q0R2"/>
<gene>
    <name evidence="1" type="ORF">CARN4_0118</name>
</gene>
<organism evidence="1">
    <name type="scientific">mine drainage metagenome</name>
    <dbReference type="NCBI Taxonomy" id="410659"/>
    <lineage>
        <taxon>unclassified sequences</taxon>
        <taxon>metagenomes</taxon>
        <taxon>ecological metagenomes</taxon>
    </lineage>
</organism>
<evidence type="ECO:0000313" key="1">
    <source>
        <dbReference type="EMBL" id="CBI00772.1"/>
    </source>
</evidence>
<protein>
    <submittedName>
        <fullName evidence="1">Uncharacterized protein</fullName>
    </submittedName>
</protein>
<dbReference type="EMBL" id="CABO01000005">
    <property type="protein sequence ID" value="CBI00772.1"/>
    <property type="molecule type" value="Genomic_DNA"/>
</dbReference>
<reference evidence="1" key="1">
    <citation type="submission" date="2009-10" db="EMBL/GenBank/DDBJ databases">
        <title>Diversity of trophic interactions inside an arsenic-rich microbial ecosystem.</title>
        <authorList>
            <person name="Bertin P.N."/>
            <person name="Heinrich-Salmeron A."/>
            <person name="Pelletier E."/>
            <person name="Goulhen-Chollet F."/>
            <person name="Arsene-Ploetze F."/>
            <person name="Gallien S."/>
            <person name="Calteau A."/>
            <person name="Vallenet D."/>
            <person name="Casiot C."/>
            <person name="Chane-Woon-Ming B."/>
            <person name="Giloteaux L."/>
            <person name="Barakat M."/>
            <person name="Bonnefoy V."/>
            <person name="Bruneel O."/>
            <person name="Chandler M."/>
            <person name="Cleiss J."/>
            <person name="Duran R."/>
            <person name="Elbaz-Poulichet F."/>
            <person name="Fonknechten N."/>
            <person name="Lauga B."/>
            <person name="Mornico D."/>
            <person name="Ortet P."/>
            <person name="Schaeffer C."/>
            <person name="Siguier P."/>
            <person name="Alexander Thil Smith A."/>
            <person name="Van Dorsselaer A."/>
            <person name="Weissenbach J."/>
            <person name="Medigue C."/>
            <person name="Le Paslier D."/>
        </authorList>
    </citation>
    <scope>NUCLEOTIDE SEQUENCE</scope>
</reference>
<proteinExistence type="predicted"/>
<name>E6Q0R2_9ZZZZ</name>
<comment type="caution">
    <text evidence="1">The sequence shown here is derived from an EMBL/GenBank/DDBJ whole genome shotgun (WGS) entry which is preliminary data.</text>
</comment>